<dbReference type="Gene3D" id="3.40.525.10">
    <property type="entry name" value="CRAL-TRIO lipid binding domain"/>
    <property type="match status" value="1"/>
</dbReference>
<dbReference type="SMART" id="SM00516">
    <property type="entry name" value="SEC14"/>
    <property type="match status" value="1"/>
</dbReference>
<dbReference type="InterPro" id="IPR036865">
    <property type="entry name" value="CRAL-TRIO_dom_sf"/>
</dbReference>
<dbReference type="InterPro" id="IPR001251">
    <property type="entry name" value="CRAL-TRIO_dom"/>
</dbReference>
<dbReference type="Pfam" id="PF00650">
    <property type="entry name" value="CRAL_TRIO"/>
    <property type="match status" value="1"/>
</dbReference>
<dbReference type="PROSITE" id="PS50191">
    <property type="entry name" value="CRAL_TRIO"/>
    <property type="match status" value="1"/>
</dbReference>
<dbReference type="InterPro" id="IPR052432">
    <property type="entry name" value="PITP/CRAL-TRIO"/>
</dbReference>
<dbReference type="AlphaFoldDB" id="A0A9P6WGV7"/>
<dbReference type="PANTHER" id="PTHR46590">
    <property type="entry name" value="PHOSPHATIDYLINOSITOL TRANSFER PROTEIN CSR1-RELATED"/>
    <property type="match status" value="1"/>
</dbReference>
<evidence type="ECO:0000259" key="1">
    <source>
        <dbReference type="PROSITE" id="PS50191"/>
    </source>
</evidence>
<dbReference type="PANTHER" id="PTHR46590:SF1">
    <property type="entry name" value="PHOSPHATIDYLINOSITOL TRANSFER PROTEIN CSR1"/>
    <property type="match status" value="1"/>
</dbReference>
<reference evidence="2 3" key="1">
    <citation type="submission" date="2020-11" db="EMBL/GenBank/DDBJ databases">
        <title>Kefir isolates.</title>
        <authorList>
            <person name="Marcisauskas S."/>
            <person name="Kim Y."/>
            <person name="Blasche S."/>
        </authorList>
    </citation>
    <scope>NUCLEOTIDE SEQUENCE [LARGE SCALE GENOMIC DNA]</scope>
    <source>
        <strain evidence="2 3">OG2</strain>
    </source>
</reference>
<comment type="caution">
    <text evidence="2">The sequence shown here is derived from an EMBL/GenBank/DDBJ whole genome shotgun (WGS) entry which is preliminary data.</text>
</comment>
<accession>A0A9P6WGV7</accession>
<evidence type="ECO:0000313" key="3">
    <source>
        <dbReference type="Proteomes" id="UP000750334"/>
    </source>
</evidence>
<dbReference type="InterPro" id="IPR036273">
    <property type="entry name" value="CRAL/TRIO_N_dom_sf"/>
</dbReference>
<dbReference type="SUPFAM" id="SSF52087">
    <property type="entry name" value="CRAL/TRIO domain"/>
    <property type="match status" value="1"/>
</dbReference>
<dbReference type="Proteomes" id="UP000750334">
    <property type="component" value="Unassembled WGS sequence"/>
</dbReference>
<dbReference type="EMBL" id="PUHR01000003">
    <property type="protein sequence ID" value="KAG0672396.1"/>
    <property type="molecule type" value="Genomic_DNA"/>
</dbReference>
<protein>
    <recommendedName>
        <fullName evidence="1">CRAL-TRIO domain-containing protein</fullName>
    </recommendedName>
</protein>
<name>A0A9P6WGV7_MAUEX</name>
<sequence>MAQDNVSISSKLISRANYDKITDDKEIVLKQIWTNLFHLWGVEVDGTSAFSDRRIAAYKSNSSAESEKKTKKKSSGGWFGFGSSNSSTDIVTTDESTDIGTKYEKGVVHSSFEGLDPKVAEKIFWDMLRVDPPDSTIWRFASARKFHSSKATRMIAHTIKFRSKRNIEQLLNKGEYDVFKNEEKGVMLNFNQQKAVIVGRDLKNRPFILVRPKYHHSNEQKEEDIEKFALIVIEVARLYMKTGYTSIVFDLTDFSLSNMDYAPVKFLITCFEAHYPESLGCLLIHNAPWLFSPIWNIVKNWLDPVVASKIIFTKNLDELKKFISIETIPKYLGGENDFDLDNYIPPDGSKDDLLKDTAGKDAILQLREKLISKYKELTAKWIEATEPKESKELWNQRISIGQEIVNNYNELDPFIRSRSYYDITGTLEL</sequence>
<keyword evidence="3" id="KW-1185">Reference proteome</keyword>
<gene>
    <name evidence="2" type="ORF">C6P45_003080</name>
</gene>
<organism evidence="2 3">
    <name type="scientific">Maudiozyma exigua</name>
    <name type="common">Yeast</name>
    <name type="synonym">Kazachstania exigua</name>
    <dbReference type="NCBI Taxonomy" id="34358"/>
    <lineage>
        <taxon>Eukaryota</taxon>
        <taxon>Fungi</taxon>
        <taxon>Dikarya</taxon>
        <taxon>Ascomycota</taxon>
        <taxon>Saccharomycotina</taxon>
        <taxon>Saccharomycetes</taxon>
        <taxon>Saccharomycetales</taxon>
        <taxon>Saccharomycetaceae</taxon>
        <taxon>Maudiozyma</taxon>
    </lineage>
</organism>
<feature type="domain" description="CRAL-TRIO" evidence="1">
    <location>
        <begin position="195"/>
        <end position="340"/>
    </location>
</feature>
<dbReference type="SUPFAM" id="SSF46938">
    <property type="entry name" value="CRAL/TRIO N-terminal domain"/>
    <property type="match status" value="1"/>
</dbReference>
<dbReference type="OrthoDB" id="43460at2759"/>
<proteinExistence type="predicted"/>
<dbReference type="CDD" id="cd00170">
    <property type="entry name" value="SEC14"/>
    <property type="match status" value="1"/>
</dbReference>
<evidence type="ECO:0000313" key="2">
    <source>
        <dbReference type="EMBL" id="KAG0672396.1"/>
    </source>
</evidence>